<feature type="domain" description="C2H2-type" evidence="10">
    <location>
        <begin position="653"/>
        <end position="680"/>
    </location>
</feature>
<feature type="domain" description="KRAB" evidence="12">
    <location>
        <begin position="205"/>
        <end position="288"/>
    </location>
</feature>
<dbReference type="InterPro" id="IPR036051">
    <property type="entry name" value="KRAB_dom_sf"/>
</dbReference>
<proteinExistence type="predicted"/>
<evidence type="ECO:0000259" key="11">
    <source>
        <dbReference type="PROSITE" id="PS50804"/>
    </source>
</evidence>
<keyword evidence="2" id="KW-0677">Repeat</keyword>
<feature type="region of interest" description="Disordered" evidence="9">
    <location>
        <begin position="162"/>
        <end position="183"/>
    </location>
</feature>
<dbReference type="PANTHER" id="PTHR23226:SF379">
    <property type="entry name" value="C2H2-TYPE DOMAIN-CONTAINING PROTEIN"/>
    <property type="match status" value="1"/>
</dbReference>
<keyword evidence="6" id="KW-0804">Transcription</keyword>
<feature type="domain" description="C2H2-type" evidence="10">
    <location>
        <begin position="569"/>
        <end position="596"/>
    </location>
</feature>
<dbReference type="InterPro" id="IPR001909">
    <property type="entry name" value="KRAB"/>
</dbReference>
<feature type="domain" description="SCAN box" evidence="11">
    <location>
        <begin position="46"/>
        <end position="124"/>
    </location>
</feature>
<evidence type="ECO:0000256" key="6">
    <source>
        <dbReference type="ARBA" id="ARBA00023163"/>
    </source>
</evidence>
<evidence type="ECO:0000256" key="8">
    <source>
        <dbReference type="PROSITE-ProRule" id="PRU00042"/>
    </source>
</evidence>
<feature type="domain" description="C2H2-type" evidence="10">
    <location>
        <begin position="345"/>
        <end position="372"/>
    </location>
</feature>
<name>A0ABM5FFT6_9SAUR</name>
<evidence type="ECO:0000256" key="4">
    <source>
        <dbReference type="ARBA" id="ARBA00022833"/>
    </source>
</evidence>
<feature type="domain" description="C2H2-type" evidence="10">
    <location>
        <begin position="429"/>
        <end position="456"/>
    </location>
</feature>
<evidence type="ECO:0000256" key="2">
    <source>
        <dbReference type="ARBA" id="ARBA00022737"/>
    </source>
</evidence>
<dbReference type="SMART" id="SM00431">
    <property type="entry name" value="SCAN"/>
    <property type="match status" value="1"/>
</dbReference>
<dbReference type="PROSITE" id="PS00028">
    <property type="entry name" value="ZINC_FINGER_C2H2_1"/>
    <property type="match status" value="11"/>
</dbReference>
<dbReference type="SUPFAM" id="SSF57667">
    <property type="entry name" value="beta-beta-alpha zinc fingers"/>
    <property type="match status" value="7"/>
</dbReference>
<feature type="domain" description="C2H2-type" evidence="10">
    <location>
        <begin position="597"/>
        <end position="624"/>
    </location>
</feature>
<evidence type="ECO:0000256" key="5">
    <source>
        <dbReference type="ARBA" id="ARBA00023015"/>
    </source>
</evidence>
<evidence type="ECO:0000256" key="9">
    <source>
        <dbReference type="SAM" id="MobiDB-lite"/>
    </source>
</evidence>
<dbReference type="Pfam" id="PF02023">
    <property type="entry name" value="SCAN"/>
    <property type="match status" value="1"/>
</dbReference>
<dbReference type="PROSITE" id="PS50805">
    <property type="entry name" value="KRAB"/>
    <property type="match status" value="1"/>
</dbReference>
<feature type="domain" description="C2H2-type" evidence="10">
    <location>
        <begin position="625"/>
        <end position="652"/>
    </location>
</feature>
<dbReference type="Proteomes" id="UP001652642">
    <property type="component" value="Chromosome 2"/>
</dbReference>
<dbReference type="PANTHER" id="PTHR23226">
    <property type="entry name" value="ZINC FINGER AND SCAN DOMAIN-CONTAINING"/>
    <property type="match status" value="1"/>
</dbReference>
<keyword evidence="1" id="KW-0479">Metal-binding</keyword>
<evidence type="ECO:0000313" key="14">
    <source>
        <dbReference type="RefSeq" id="XP_072844257.1"/>
    </source>
</evidence>
<sequence length="712" mass="81472">MEEEDSAGISGERDPYTLQTGKNVELWAKKRPMVLDENIISSNGQQKRFRQFSYKEAEGPREACSRLHHLCRQWLKPEQHTKAKILDLVVLEQFLAILPPEMSSWVRECGAETTSQAVALAEGFLLSEAEEKLNCIKKLPVGVPRDFLAAEKTTADSRQIMFPRGEDHDDGDDDGGLKGVGTMPPRRSSLSLLPCDGKDPDQFLMTFEEVAVNFTQEEWALLDLEQRSLHKEVMEENRQILASLDCGENLLETMGPPESPVTIAPLRNNEMGEPYLRADEECYTRGEPSSCTMWGKYFPENVALTLHETVPAVNILFRNELPEKGFDGTPEFASHLNAEGGAEKYHCQKCEKILAWNSVLQVHQSVHTEEELCDCHEYKNDNFIVSTFDEYQIAHTGEKLYKCQECGKSFNYISALLTHQRVHTGEKPYKCHECEKCFCDSSTLLKHQRVHTGEKPFKCQECGKCFAQNSHLLGHQRVHTGEKPYKCQECGKCFSHNTNLLRHQRVHTGEKPYRCQECGKCFSHNSTLLKHLIVHTGEKPFKCQECGKCFAWKSVLLTHQRVHKGEKPYKCEECGKCFTRNSHVLTHQRIHTGEKPYKCQECRKHFAQNSHLLRHQTIHTGQRSYKCQECGKCFPNNSSLSKHLRVHTGERSCKCQKCGKCFAQYSQLCGHQRIHAGENLQLPRVWEIFCSEFNPSETPMSPQNGEIIELQY</sequence>
<keyword evidence="13" id="KW-1185">Reference proteome</keyword>
<dbReference type="SUPFAM" id="SSF109640">
    <property type="entry name" value="KRAB domain (Kruppel-associated box)"/>
    <property type="match status" value="1"/>
</dbReference>
<dbReference type="SMART" id="SM00355">
    <property type="entry name" value="ZnF_C2H2"/>
    <property type="match status" value="11"/>
</dbReference>
<dbReference type="InterPro" id="IPR013087">
    <property type="entry name" value="Znf_C2H2_type"/>
</dbReference>
<feature type="domain" description="C2H2-type" evidence="10">
    <location>
        <begin position="541"/>
        <end position="568"/>
    </location>
</feature>
<dbReference type="SUPFAM" id="SSF47353">
    <property type="entry name" value="Retrovirus capsid dimerization domain-like"/>
    <property type="match status" value="1"/>
</dbReference>
<dbReference type="InterPro" id="IPR036236">
    <property type="entry name" value="Znf_C2H2_sf"/>
</dbReference>
<dbReference type="RefSeq" id="XP_072844257.1">
    <property type="nucleotide sequence ID" value="XM_072988156.1"/>
</dbReference>
<dbReference type="Gene3D" id="6.10.140.140">
    <property type="match status" value="1"/>
</dbReference>
<evidence type="ECO:0000313" key="13">
    <source>
        <dbReference type="Proteomes" id="UP001652642"/>
    </source>
</evidence>
<dbReference type="GeneID" id="110069976"/>
<dbReference type="Gene3D" id="1.10.4020.10">
    <property type="entry name" value="DNA breaking-rejoining enzymes"/>
    <property type="match status" value="1"/>
</dbReference>
<dbReference type="PROSITE" id="PS50804">
    <property type="entry name" value="SCAN_BOX"/>
    <property type="match status" value="1"/>
</dbReference>
<keyword evidence="7" id="KW-0539">Nucleus</keyword>
<evidence type="ECO:0000256" key="7">
    <source>
        <dbReference type="ARBA" id="ARBA00023242"/>
    </source>
</evidence>
<evidence type="ECO:0000256" key="1">
    <source>
        <dbReference type="ARBA" id="ARBA00022723"/>
    </source>
</evidence>
<dbReference type="Gene3D" id="3.30.160.60">
    <property type="entry name" value="Classic Zinc Finger"/>
    <property type="match status" value="11"/>
</dbReference>
<dbReference type="CDD" id="cd07765">
    <property type="entry name" value="KRAB_A-box"/>
    <property type="match status" value="1"/>
</dbReference>
<keyword evidence="4" id="KW-0862">Zinc</keyword>
<dbReference type="Pfam" id="PF01352">
    <property type="entry name" value="KRAB"/>
    <property type="match status" value="1"/>
</dbReference>
<evidence type="ECO:0000256" key="3">
    <source>
        <dbReference type="ARBA" id="ARBA00022771"/>
    </source>
</evidence>
<dbReference type="InterPro" id="IPR038269">
    <property type="entry name" value="SCAN_sf"/>
</dbReference>
<feature type="domain" description="C2H2-type" evidence="10">
    <location>
        <begin position="457"/>
        <end position="484"/>
    </location>
</feature>
<dbReference type="InterPro" id="IPR003309">
    <property type="entry name" value="SCAN_dom"/>
</dbReference>
<dbReference type="SMART" id="SM00349">
    <property type="entry name" value="KRAB"/>
    <property type="match status" value="1"/>
</dbReference>
<feature type="domain" description="C2H2-type" evidence="10">
    <location>
        <begin position="485"/>
        <end position="512"/>
    </location>
</feature>
<feature type="domain" description="C2H2-type" evidence="10">
    <location>
        <begin position="401"/>
        <end position="428"/>
    </location>
</feature>
<keyword evidence="5" id="KW-0805">Transcription regulation</keyword>
<evidence type="ECO:0000259" key="12">
    <source>
        <dbReference type="PROSITE" id="PS50805"/>
    </source>
</evidence>
<dbReference type="PROSITE" id="PS50157">
    <property type="entry name" value="ZINC_FINGER_C2H2_2"/>
    <property type="match status" value="11"/>
</dbReference>
<dbReference type="CDD" id="cd07936">
    <property type="entry name" value="SCAN"/>
    <property type="match status" value="1"/>
</dbReference>
<protein>
    <submittedName>
        <fullName evidence="14">Uncharacterized protein isoform X1</fullName>
    </submittedName>
</protein>
<feature type="domain" description="C2H2-type" evidence="10">
    <location>
        <begin position="513"/>
        <end position="540"/>
    </location>
</feature>
<evidence type="ECO:0000259" key="10">
    <source>
        <dbReference type="PROSITE" id="PS50157"/>
    </source>
</evidence>
<keyword evidence="3 8" id="KW-0863">Zinc-finger</keyword>
<accession>A0ABM5FFT6</accession>
<dbReference type="Pfam" id="PF00096">
    <property type="entry name" value="zf-C2H2"/>
    <property type="match status" value="10"/>
</dbReference>
<reference evidence="13" key="1">
    <citation type="submission" date="2025-05" db="UniProtKB">
        <authorList>
            <consortium name="RefSeq"/>
        </authorList>
    </citation>
    <scope>NUCLEOTIDE SEQUENCE [LARGE SCALE GENOMIC DNA]</scope>
</reference>
<organism evidence="13 14">
    <name type="scientific">Pogona vitticeps</name>
    <name type="common">central bearded dragon</name>
    <dbReference type="NCBI Taxonomy" id="103695"/>
    <lineage>
        <taxon>Eukaryota</taxon>
        <taxon>Metazoa</taxon>
        <taxon>Chordata</taxon>
        <taxon>Craniata</taxon>
        <taxon>Vertebrata</taxon>
        <taxon>Euteleostomi</taxon>
        <taxon>Lepidosauria</taxon>
        <taxon>Squamata</taxon>
        <taxon>Bifurcata</taxon>
        <taxon>Unidentata</taxon>
        <taxon>Episquamata</taxon>
        <taxon>Toxicofera</taxon>
        <taxon>Iguania</taxon>
        <taxon>Acrodonta</taxon>
        <taxon>Agamidae</taxon>
        <taxon>Amphibolurinae</taxon>
        <taxon>Pogona</taxon>
    </lineage>
</organism>
<gene>
    <name evidence="14" type="primary">LOC110069976</name>
</gene>
<reference evidence="14" key="2">
    <citation type="submission" date="2025-08" db="UniProtKB">
        <authorList>
            <consortium name="RefSeq"/>
        </authorList>
    </citation>
    <scope>IDENTIFICATION</scope>
</reference>